<dbReference type="STRING" id="463025.BAU08_09390"/>
<reference evidence="1 2" key="1">
    <citation type="submission" date="2016-06" db="EMBL/GenBank/DDBJ databases">
        <title>Complete genome sequences of Bordetella bronchialis and Bordetella flabilis.</title>
        <authorList>
            <person name="LiPuma J.J."/>
            <person name="Spilker T."/>
        </authorList>
    </citation>
    <scope>NUCLEOTIDE SEQUENCE [LARGE SCALE GENOMIC DNA]</scope>
    <source>
        <strain evidence="1 2">AU17976</strain>
    </source>
</reference>
<dbReference type="Proteomes" id="UP000092213">
    <property type="component" value="Chromosome"/>
</dbReference>
<evidence type="ECO:0000313" key="2">
    <source>
        <dbReference type="Proteomes" id="UP000092213"/>
    </source>
</evidence>
<organism evidence="1 2">
    <name type="scientific">Bordetella bronchialis</name>
    <dbReference type="NCBI Taxonomy" id="463025"/>
    <lineage>
        <taxon>Bacteria</taxon>
        <taxon>Pseudomonadati</taxon>
        <taxon>Pseudomonadota</taxon>
        <taxon>Betaproteobacteria</taxon>
        <taxon>Burkholderiales</taxon>
        <taxon>Alcaligenaceae</taxon>
        <taxon>Bordetella</taxon>
    </lineage>
</organism>
<name>A0A193FV57_9BORD</name>
<accession>A0A193FV57</accession>
<dbReference type="AlphaFoldDB" id="A0A193FV57"/>
<evidence type="ECO:0000313" key="1">
    <source>
        <dbReference type="EMBL" id="ANN71520.1"/>
    </source>
</evidence>
<protein>
    <submittedName>
        <fullName evidence="1">Uncharacterized protein</fullName>
    </submittedName>
</protein>
<dbReference type="EMBL" id="CP016171">
    <property type="protein sequence ID" value="ANN71520.1"/>
    <property type="molecule type" value="Genomic_DNA"/>
</dbReference>
<gene>
    <name evidence="1" type="ORF">BAU08_09390</name>
</gene>
<proteinExistence type="predicted"/>
<sequence>MPWSIGRGLPLLRLMAGEQYDAASPRGERNLEPLRIALTSIPAEGFWDTWIKPLLDLLTAVGTVGAVLAAVCLAKSARASREREQRLRAELAEAQILPELRSVHRTIGHVAVVARAIAEQSDGDKFRDSTRKVLLELRRGLSLEASTQLLRDFAPKEQSSRRLAGVVGQLPRILRFVDALTTMDDALPNGANVGAFMLLQECCSFGASLDKLLGNDETKYFRPEMHEPLAKKLGIVE</sequence>